<dbReference type="SMART" id="SM00020">
    <property type="entry name" value="Tryp_SPc"/>
    <property type="match status" value="1"/>
</dbReference>
<dbReference type="InParanoid" id="B4MLP3"/>
<dbReference type="InterPro" id="IPR009003">
    <property type="entry name" value="Peptidase_S1_PA"/>
</dbReference>
<dbReference type="PROSITE" id="PS50240">
    <property type="entry name" value="TRYPSIN_DOM"/>
    <property type="match status" value="1"/>
</dbReference>
<dbReference type="InterPro" id="IPR001314">
    <property type="entry name" value="Peptidase_S1A"/>
</dbReference>
<dbReference type="Proteomes" id="UP000007798">
    <property type="component" value="Unassembled WGS sequence"/>
</dbReference>
<evidence type="ECO:0000256" key="3">
    <source>
        <dbReference type="ARBA" id="ARBA00022729"/>
    </source>
</evidence>
<keyword evidence="6" id="KW-0865">Zymogen</keyword>
<organism evidence="11 12">
    <name type="scientific">Drosophila willistoni</name>
    <name type="common">Fruit fly</name>
    <dbReference type="NCBI Taxonomy" id="7260"/>
    <lineage>
        <taxon>Eukaryota</taxon>
        <taxon>Metazoa</taxon>
        <taxon>Ecdysozoa</taxon>
        <taxon>Arthropoda</taxon>
        <taxon>Hexapoda</taxon>
        <taxon>Insecta</taxon>
        <taxon>Pterygota</taxon>
        <taxon>Neoptera</taxon>
        <taxon>Endopterygota</taxon>
        <taxon>Diptera</taxon>
        <taxon>Brachycera</taxon>
        <taxon>Muscomorpha</taxon>
        <taxon>Ephydroidea</taxon>
        <taxon>Drosophilidae</taxon>
        <taxon>Drosophila</taxon>
        <taxon>Sophophora</taxon>
    </lineage>
</organism>
<evidence type="ECO:0000256" key="1">
    <source>
        <dbReference type="ARBA" id="ARBA00007664"/>
    </source>
</evidence>
<dbReference type="HOGENOM" id="CLU_006842_7_6_1"/>
<evidence type="ECO:0000313" key="11">
    <source>
        <dbReference type="EMBL" id="EDW72969.1"/>
    </source>
</evidence>
<evidence type="ECO:0000259" key="10">
    <source>
        <dbReference type="PROSITE" id="PS50240"/>
    </source>
</evidence>
<dbReference type="CDD" id="cd00190">
    <property type="entry name" value="Tryp_SPc"/>
    <property type="match status" value="1"/>
</dbReference>
<keyword evidence="12" id="KW-1185">Reference proteome</keyword>
<dbReference type="PANTHER" id="PTHR24276">
    <property type="entry name" value="POLYSERASE-RELATED"/>
    <property type="match status" value="1"/>
</dbReference>
<dbReference type="GO" id="GO:0004252">
    <property type="term" value="F:serine-type endopeptidase activity"/>
    <property type="evidence" value="ECO:0007669"/>
    <property type="project" value="InterPro"/>
</dbReference>
<dbReference type="SMR" id="B4MLP3"/>
<keyword evidence="7" id="KW-1015">Disulfide bond</keyword>
<reference evidence="11 12" key="1">
    <citation type="journal article" date="2007" name="Nature">
        <title>Evolution of genes and genomes on the Drosophila phylogeny.</title>
        <authorList>
            <consortium name="Drosophila 12 Genomes Consortium"/>
            <person name="Clark A.G."/>
            <person name="Eisen M.B."/>
            <person name="Smith D.R."/>
            <person name="Bergman C.M."/>
            <person name="Oliver B."/>
            <person name="Markow T.A."/>
            <person name="Kaufman T.C."/>
            <person name="Kellis M."/>
            <person name="Gelbart W."/>
            <person name="Iyer V.N."/>
            <person name="Pollard D.A."/>
            <person name="Sackton T.B."/>
            <person name="Larracuente A.M."/>
            <person name="Singh N.D."/>
            <person name="Abad J.P."/>
            <person name="Abt D.N."/>
            <person name="Adryan B."/>
            <person name="Aguade M."/>
            <person name="Akashi H."/>
            <person name="Anderson W.W."/>
            <person name="Aquadro C.F."/>
            <person name="Ardell D.H."/>
            <person name="Arguello R."/>
            <person name="Artieri C.G."/>
            <person name="Barbash D.A."/>
            <person name="Barker D."/>
            <person name="Barsanti P."/>
            <person name="Batterham P."/>
            <person name="Batzoglou S."/>
            <person name="Begun D."/>
            <person name="Bhutkar A."/>
            <person name="Blanco E."/>
            <person name="Bosak S.A."/>
            <person name="Bradley R.K."/>
            <person name="Brand A.D."/>
            <person name="Brent M.R."/>
            <person name="Brooks A.N."/>
            <person name="Brown R.H."/>
            <person name="Butlin R.K."/>
            <person name="Caggese C."/>
            <person name="Calvi B.R."/>
            <person name="Bernardo de Carvalho A."/>
            <person name="Caspi A."/>
            <person name="Castrezana S."/>
            <person name="Celniker S.E."/>
            <person name="Chang J.L."/>
            <person name="Chapple C."/>
            <person name="Chatterji S."/>
            <person name="Chinwalla A."/>
            <person name="Civetta A."/>
            <person name="Clifton S.W."/>
            <person name="Comeron J.M."/>
            <person name="Costello J.C."/>
            <person name="Coyne J.A."/>
            <person name="Daub J."/>
            <person name="David R.G."/>
            <person name="Delcher A.L."/>
            <person name="Delehaunty K."/>
            <person name="Do C.B."/>
            <person name="Ebling H."/>
            <person name="Edwards K."/>
            <person name="Eickbush T."/>
            <person name="Evans J.D."/>
            <person name="Filipski A."/>
            <person name="Findeiss S."/>
            <person name="Freyhult E."/>
            <person name="Fulton L."/>
            <person name="Fulton R."/>
            <person name="Garcia A.C."/>
            <person name="Gardiner A."/>
            <person name="Garfield D.A."/>
            <person name="Garvin B.E."/>
            <person name="Gibson G."/>
            <person name="Gilbert D."/>
            <person name="Gnerre S."/>
            <person name="Godfrey J."/>
            <person name="Good R."/>
            <person name="Gotea V."/>
            <person name="Gravely B."/>
            <person name="Greenberg A.J."/>
            <person name="Griffiths-Jones S."/>
            <person name="Gross S."/>
            <person name="Guigo R."/>
            <person name="Gustafson E.A."/>
            <person name="Haerty W."/>
            <person name="Hahn M.W."/>
            <person name="Halligan D.L."/>
            <person name="Halpern A.L."/>
            <person name="Halter G.M."/>
            <person name="Han M.V."/>
            <person name="Heger A."/>
            <person name="Hillier L."/>
            <person name="Hinrichs A.S."/>
            <person name="Holmes I."/>
            <person name="Hoskins R.A."/>
            <person name="Hubisz M.J."/>
            <person name="Hultmark D."/>
            <person name="Huntley M.A."/>
            <person name="Jaffe D.B."/>
            <person name="Jagadeeshan S."/>
            <person name="Jeck W.R."/>
            <person name="Johnson J."/>
            <person name="Jones C.D."/>
            <person name="Jordan W.C."/>
            <person name="Karpen G.H."/>
            <person name="Kataoka E."/>
            <person name="Keightley P.D."/>
            <person name="Kheradpour P."/>
            <person name="Kirkness E.F."/>
            <person name="Koerich L.B."/>
            <person name="Kristiansen K."/>
            <person name="Kudrna D."/>
            <person name="Kulathinal R.J."/>
            <person name="Kumar S."/>
            <person name="Kwok R."/>
            <person name="Lander E."/>
            <person name="Langley C.H."/>
            <person name="Lapoint R."/>
            <person name="Lazzaro B.P."/>
            <person name="Lee S.J."/>
            <person name="Levesque L."/>
            <person name="Li R."/>
            <person name="Lin C.F."/>
            <person name="Lin M.F."/>
            <person name="Lindblad-Toh K."/>
            <person name="Llopart A."/>
            <person name="Long M."/>
            <person name="Low L."/>
            <person name="Lozovsky E."/>
            <person name="Lu J."/>
            <person name="Luo M."/>
            <person name="Machado C.A."/>
            <person name="Makalowski W."/>
            <person name="Marzo M."/>
            <person name="Matsuda M."/>
            <person name="Matzkin L."/>
            <person name="McAllister B."/>
            <person name="McBride C.S."/>
            <person name="McKernan B."/>
            <person name="McKernan K."/>
            <person name="Mendez-Lago M."/>
            <person name="Minx P."/>
            <person name="Mollenhauer M.U."/>
            <person name="Montooth K."/>
            <person name="Mount S.M."/>
            <person name="Mu X."/>
            <person name="Myers E."/>
            <person name="Negre B."/>
            <person name="Newfeld S."/>
            <person name="Nielsen R."/>
            <person name="Noor M.A."/>
            <person name="O'Grady P."/>
            <person name="Pachter L."/>
            <person name="Papaceit M."/>
            <person name="Parisi M.J."/>
            <person name="Parisi M."/>
            <person name="Parts L."/>
            <person name="Pedersen J.S."/>
            <person name="Pesole G."/>
            <person name="Phillippy A.M."/>
            <person name="Ponting C.P."/>
            <person name="Pop M."/>
            <person name="Porcelli D."/>
            <person name="Powell J.R."/>
            <person name="Prohaska S."/>
            <person name="Pruitt K."/>
            <person name="Puig M."/>
            <person name="Quesneville H."/>
            <person name="Ram K.R."/>
            <person name="Rand D."/>
            <person name="Rasmussen M.D."/>
            <person name="Reed L.K."/>
            <person name="Reenan R."/>
            <person name="Reily A."/>
            <person name="Remington K.A."/>
            <person name="Rieger T.T."/>
            <person name="Ritchie M.G."/>
            <person name="Robin C."/>
            <person name="Rogers Y.H."/>
            <person name="Rohde C."/>
            <person name="Rozas J."/>
            <person name="Rubenfield M.J."/>
            <person name="Ruiz A."/>
            <person name="Russo S."/>
            <person name="Salzberg S.L."/>
            <person name="Sanchez-Gracia A."/>
            <person name="Saranga D.J."/>
            <person name="Sato H."/>
            <person name="Schaeffer S.W."/>
            <person name="Schatz M.C."/>
            <person name="Schlenke T."/>
            <person name="Schwartz R."/>
            <person name="Segarra C."/>
            <person name="Singh R.S."/>
            <person name="Sirot L."/>
            <person name="Sirota M."/>
            <person name="Sisneros N.B."/>
            <person name="Smith C.D."/>
            <person name="Smith T.F."/>
            <person name="Spieth J."/>
            <person name="Stage D.E."/>
            <person name="Stark A."/>
            <person name="Stephan W."/>
            <person name="Strausberg R.L."/>
            <person name="Strempel S."/>
            <person name="Sturgill D."/>
            <person name="Sutton G."/>
            <person name="Sutton G.G."/>
            <person name="Tao W."/>
            <person name="Teichmann S."/>
            <person name="Tobari Y.N."/>
            <person name="Tomimura Y."/>
            <person name="Tsolas J.M."/>
            <person name="Valente V.L."/>
            <person name="Venter E."/>
            <person name="Venter J.C."/>
            <person name="Vicario S."/>
            <person name="Vieira F.G."/>
            <person name="Vilella A.J."/>
            <person name="Villasante A."/>
            <person name="Walenz B."/>
            <person name="Wang J."/>
            <person name="Wasserman M."/>
            <person name="Watts T."/>
            <person name="Wilson D."/>
            <person name="Wilson R.K."/>
            <person name="Wing R.A."/>
            <person name="Wolfner M.F."/>
            <person name="Wong A."/>
            <person name="Wong G.K."/>
            <person name="Wu C.I."/>
            <person name="Wu G."/>
            <person name="Yamamoto D."/>
            <person name="Yang H.P."/>
            <person name="Yang S.P."/>
            <person name="Yorke J.A."/>
            <person name="Yoshida K."/>
            <person name="Zdobnov E."/>
            <person name="Zhang P."/>
            <person name="Zhang Y."/>
            <person name="Zimin A.V."/>
            <person name="Baldwin J."/>
            <person name="Abdouelleil A."/>
            <person name="Abdulkadir J."/>
            <person name="Abebe A."/>
            <person name="Abera B."/>
            <person name="Abreu J."/>
            <person name="Acer S.C."/>
            <person name="Aftuck L."/>
            <person name="Alexander A."/>
            <person name="An P."/>
            <person name="Anderson E."/>
            <person name="Anderson S."/>
            <person name="Arachi H."/>
            <person name="Azer M."/>
            <person name="Bachantsang P."/>
            <person name="Barry A."/>
            <person name="Bayul T."/>
            <person name="Berlin A."/>
            <person name="Bessette D."/>
            <person name="Bloom T."/>
            <person name="Blye J."/>
            <person name="Boguslavskiy L."/>
            <person name="Bonnet C."/>
            <person name="Boukhgalter B."/>
            <person name="Bourzgui I."/>
            <person name="Brown A."/>
            <person name="Cahill P."/>
            <person name="Channer S."/>
            <person name="Cheshatsang Y."/>
            <person name="Chuda L."/>
            <person name="Citroen M."/>
            <person name="Collymore A."/>
            <person name="Cooke P."/>
            <person name="Costello M."/>
            <person name="D'Aco K."/>
            <person name="Daza R."/>
            <person name="De Haan G."/>
            <person name="DeGray S."/>
            <person name="DeMaso C."/>
            <person name="Dhargay N."/>
            <person name="Dooley K."/>
            <person name="Dooley E."/>
            <person name="Doricent M."/>
            <person name="Dorje P."/>
            <person name="Dorjee K."/>
            <person name="Dupes A."/>
            <person name="Elong R."/>
            <person name="Falk J."/>
            <person name="Farina A."/>
            <person name="Faro S."/>
            <person name="Ferguson D."/>
            <person name="Fisher S."/>
            <person name="Foley C.D."/>
            <person name="Franke A."/>
            <person name="Friedrich D."/>
            <person name="Gadbois L."/>
            <person name="Gearin G."/>
            <person name="Gearin C.R."/>
            <person name="Giannoukos G."/>
            <person name="Goode T."/>
            <person name="Graham J."/>
            <person name="Grandbois E."/>
            <person name="Grewal S."/>
            <person name="Gyaltsen K."/>
            <person name="Hafez N."/>
            <person name="Hagos B."/>
            <person name="Hall J."/>
            <person name="Henson C."/>
            <person name="Hollinger A."/>
            <person name="Honan T."/>
            <person name="Huard M.D."/>
            <person name="Hughes L."/>
            <person name="Hurhula B."/>
            <person name="Husby M.E."/>
            <person name="Kamat A."/>
            <person name="Kanga B."/>
            <person name="Kashin S."/>
            <person name="Khazanovich D."/>
            <person name="Kisner P."/>
            <person name="Lance K."/>
            <person name="Lara M."/>
            <person name="Lee W."/>
            <person name="Lennon N."/>
            <person name="Letendre F."/>
            <person name="LeVine R."/>
            <person name="Lipovsky A."/>
            <person name="Liu X."/>
            <person name="Liu J."/>
            <person name="Liu S."/>
            <person name="Lokyitsang T."/>
            <person name="Lokyitsang Y."/>
            <person name="Lubonja R."/>
            <person name="Lui A."/>
            <person name="MacDonald P."/>
            <person name="Magnisalis V."/>
            <person name="Maru K."/>
            <person name="Matthews C."/>
            <person name="McCusker W."/>
            <person name="McDonough S."/>
            <person name="Mehta T."/>
            <person name="Meldrim J."/>
            <person name="Meneus L."/>
            <person name="Mihai O."/>
            <person name="Mihalev A."/>
            <person name="Mihova T."/>
            <person name="Mittelman R."/>
            <person name="Mlenga V."/>
            <person name="Montmayeur A."/>
            <person name="Mulrain L."/>
            <person name="Navidi A."/>
            <person name="Naylor J."/>
            <person name="Negash T."/>
            <person name="Nguyen T."/>
            <person name="Nguyen N."/>
            <person name="Nicol R."/>
            <person name="Norbu C."/>
            <person name="Norbu N."/>
            <person name="Novod N."/>
            <person name="O'Neill B."/>
            <person name="Osman S."/>
            <person name="Markiewicz E."/>
            <person name="Oyono O.L."/>
            <person name="Patti C."/>
            <person name="Phunkhang P."/>
            <person name="Pierre F."/>
            <person name="Priest M."/>
            <person name="Raghuraman S."/>
            <person name="Rege F."/>
            <person name="Reyes R."/>
            <person name="Rise C."/>
            <person name="Rogov P."/>
            <person name="Ross K."/>
            <person name="Ryan E."/>
            <person name="Settipalli S."/>
            <person name="Shea T."/>
            <person name="Sherpa N."/>
            <person name="Shi L."/>
            <person name="Shih D."/>
            <person name="Sparrow T."/>
            <person name="Spaulding J."/>
            <person name="Stalker J."/>
            <person name="Stange-Thomann N."/>
            <person name="Stavropoulos S."/>
            <person name="Stone C."/>
            <person name="Strader C."/>
            <person name="Tesfaye S."/>
            <person name="Thomson T."/>
            <person name="Thoulutsang Y."/>
            <person name="Thoulutsang D."/>
            <person name="Topham K."/>
            <person name="Topping I."/>
            <person name="Tsamla T."/>
            <person name="Vassiliev H."/>
            <person name="Vo A."/>
            <person name="Wangchuk T."/>
            <person name="Wangdi T."/>
            <person name="Weiand M."/>
            <person name="Wilkinson J."/>
            <person name="Wilson A."/>
            <person name="Yadav S."/>
            <person name="Young G."/>
            <person name="Yu Q."/>
            <person name="Zembek L."/>
            <person name="Zhong D."/>
            <person name="Zimmer A."/>
            <person name="Zwirko Z."/>
            <person name="Jaffe D.B."/>
            <person name="Alvarez P."/>
            <person name="Brockman W."/>
            <person name="Butler J."/>
            <person name="Chin C."/>
            <person name="Gnerre S."/>
            <person name="Grabherr M."/>
            <person name="Kleber M."/>
            <person name="Mauceli E."/>
            <person name="MacCallum I."/>
        </authorList>
    </citation>
    <scope>NUCLEOTIDE SEQUENCE [LARGE SCALE GENOMIC DNA]</scope>
    <source>
        <strain evidence="12">Tucson 14030-0811.24</strain>
    </source>
</reference>
<dbReference type="KEGG" id="dwi:6639476"/>
<comment type="similarity">
    <text evidence="1">Belongs to the peptidase S1 family.</text>
</comment>
<dbReference type="MEROPS" id="S01.B08"/>
<dbReference type="Gene3D" id="2.40.10.10">
    <property type="entry name" value="Trypsin-like serine proteases"/>
    <property type="match status" value="2"/>
</dbReference>
<dbReference type="PROSITE" id="PS00134">
    <property type="entry name" value="TRYPSIN_HIS"/>
    <property type="match status" value="1"/>
</dbReference>
<name>B4MLP3_DROWI</name>
<dbReference type="InterPro" id="IPR018114">
    <property type="entry name" value="TRYPSIN_HIS"/>
</dbReference>
<evidence type="ECO:0000256" key="6">
    <source>
        <dbReference type="ARBA" id="ARBA00023145"/>
    </source>
</evidence>
<dbReference type="OMA" id="ERDNCID"/>
<sequence>MKVLAVFFVVIAAAIATPVAQDAHKAVFVKDMPVRSNSITGRITNGYPAYEGKIPYIVFLLFGNGNGGAWLCGGSIIGNTWVMTAAHCTNGADSVTIHYGATWRNQPQYTHWVHHNDFVQHHEYDGVALNNDIALIRTPHVDFWSLVNKVELPRFDERDNCIDDHWAVLSGWGATSDSSGASDYLNCVDVQVASNHVCENYYGGGINGNHLCIATPENKGSCSGDSGGPLVLHDSNRQVGIVSFGSSAGCEANAPKGLTRVTAYLDWIRDNTGISY</sequence>
<evidence type="ECO:0000256" key="9">
    <source>
        <dbReference type="SAM" id="SignalP"/>
    </source>
</evidence>
<protein>
    <recommendedName>
        <fullName evidence="10">Peptidase S1 domain-containing protein</fullName>
    </recommendedName>
</protein>
<keyword evidence="4 8" id="KW-0378">Hydrolase</keyword>
<feature type="signal peptide" evidence="9">
    <location>
        <begin position="1"/>
        <end position="16"/>
    </location>
</feature>
<dbReference type="InterPro" id="IPR001254">
    <property type="entry name" value="Trypsin_dom"/>
</dbReference>
<dbReference type="InterPro" id="IPR033116">
    <property type="entry name" value="TRYPSIN_SER"/>
</dbReference>
<evidence type="ECO:0000256" key="4">
    <source>
        <dbReference type="ARBA" id="ARBA00022801"/>
    </source>
</evidence>
<dbReference type="OrthoDB" id="5565075at2759"/>
<dbReference type="SUPFAM" id="SSF50494">
    <property type="entry name" value="Trypsin-like serine proteases"/>
    <property type="match status" value="1"/>
</dbReference>
<evidence type="ECO:0000256" key="2">
    <source>
        <dbReference type="ARBA" id="ARBA00022670"/>
    </source>
</evidence>
<keyword evidence="5 8" id="KW-0720">Serine protease</keyword>
<dbReference type="Pfam" id="PF00089">
    <property type="entry name" value="Trypsin"/>
    <property type="match status" value="1"/>
</dbReference>
<dbReference type="PROSITE" id="PS00135">
    <property type="entry name" value="TRYPSIN_SER"/>
    <property type="match status" value="1"/>
</dbReference>
<accession>B4MLP3</accession>
<dbReference type="eggNOG" id="KOG3627">
    <property type="taxonomic scope" value="Eukaryota"/>
</dbReference>
<gene>
    <name evidence="11" type="primary">Dwil\GK16894</name>
    <name evidence="11" type="ORF">Dwil_GK16894</name>
</gene>
<evidence type="ECO:0000256" key="8">
    <source>
        <dbReference type="RuleBase" id="RU363034"/>
    </source>
</evidence>
<feature type="domain" description="Peptidase S1" evidence="10">
    <location>
        <begin position="43"/>
        <end position="273"/>
    </location>
</feature>
<dbReference type="PRINTS" id="PR00722">
    <property type="entry name" value="CHYMOTRYPSIN"/>
</dbReference>
<keyword evidence="3 9" id="KW-0732">Signal</keyword>
<evidence type="ECO:0000256" key="7">
    <source>
        <dbReference type="ARBA" id="ARBA00023157"/>
    </source>
</evidence>
<evidence type="ECO:0000256" key="5">
    <source>
        <dbReference type="ARBA" id="ARBA00022825"/>
    </source>
</evidence>
<proteinExistence type="inferred from homology"/>
<evidence type="ECO:0000313" key="12">
    <source>
        <dbReference type="Proteomes" id="UP000007798"/>
    </source>
</evidence>
<keyword evidence="2 8" id="KW-0645">Protease</keyword>
<dbReference type="InterPro" id="IPR050430">
    <property type="entry name" value="Peptidase_S1"/>
</dbReference>
<feature type="chain" id="PRO_5002815336" description="Peptidase S1 domain-containing protein" evidence="9">
    <location>
        <begin position="17"/>
        <end position="276"/>
    </location>
</feature>
<dbReference type="FunFam" id="2.40.10.10:FF:000043">
    <property type="entry name" value="serine proteases 1/2"/>
    <property type="match status" value="1"/>
</dbReference>
<dbReference type="AlphaFoldDB" id="B4MLP3"/>
<dbReference type="STRING" id="7260.B4MLP3"/>
<dbReference type="EMBL" id="CH963847">
    <property type="protein sequence ID" value="EDW72969.1"/>
    <property type="molecule type" value="Genomic_DNA"/>
</dbReference>
<dbReference type="InterPro" id="IPR043504">
    <property type="entry name" value="Peptidase_S1_PA_chymotrypsin"/>
</dbReference>
<dbReference type="PANTHER" id="PTHR24276:SF98">
    <property type="entry name" value="FI18310P1-RELATED"/>
    <property type="match status" value="1"/>
</dbReference>
<dbReference type="GO" id="GO:0006508">
    <property type="term" value="P:proteolysis"/>
    <property type="evidence" value="ECO:0007669"/>
    <property type="project" value="UniProtKB-KW"/>
</dbReference>
<dbReference type="FunFam" id="2.40.10.10:FF:000025">
    <property type="entry name" value="serine proteases 1/2"/>
    <property type="match status" value="1"/>
</dbReference>
<dbReference type="PhylomeDB" id="B4MLP3"/>